<dbReference type="OrthoDB" id="9801234at2"/>
<evidence type="ECO:0000256" key="1">
    <source>
        <dbReference type="ARBA" id="ARBA00006226"/>
    </source>
</evidence>
<dbReference type="InterPro" id="IPR007712">
    <property type="entry name" value="RelE/ParE_toxin"/>
</dbReference>
<evidence type="ECO:0000313" key="4">
    <source>
        <dbReference type="Proteomes" id="UP000197468"/>
    </source>
</evidence>
<evidence type="ECO:0000256" key="2">
    <source>
        <dbReference type="ARBA" id="ARBA00022649"/>
    </source>
</evidence>
<dbReference type="RefSeq" id="WP_088386815.1">
    <property type="nucleotide sequence ID" value="NZ_NIOF01000011.1"/>
</dbReference>
<dbReference type="EMBL" id="NIOF01000011">
    <property type="protein sequence ID" value="OWQ86267.1"/>
    <property type="molecule type" value="Genomic_DNA"/>
</dbReference>
<dbReference type="PANTHER" id="PTHR35601">
    <property type="entry name" value="TOXIN RELE"/>
    <property type="match status" value="1"/>
</dbReference>
<keyword evidence="4" id="KW-1185">Reference proteome</keyword>
<sequence length="123" mass="13463">MTTSESTPSQRGPYGLLFLPQAWDEWRALDGSIRKALKSLLIKRLVHPHAPGSALKDELAGLYKIKLLRHGIRLTYRVDDGVLVVIVFCVGKREGALAYRITLVRLKQAKAAGNGLALKSASA</sequence>
<evidence type="ECO:0000313" key="3">
    <source>
        <dbReference type="EMBL" id="OWQ86267.1"/>
    </source>
</evidence>
<comment type="similarity">
    <text evidence="1">Belongs to the RelE toxin family.</text>
</comment>
<dbReference type="PANTHER" id="PTHR35601:SF1">
    <property type="entry name" value="TOXIN RELE"/>
    <property type="match status" value="1"/>
</dbReference>
<dbReference type="Gene3D" id="3.30.2310.20">
    <property type="entry name" value="RelE-like"/>
    <property type="match status" value="1"/>
</dbReference>
<dbReference type="Proteomes" id="UP000197468">
    <property type="component" value="Unassembled WGS sequence"/>
</dbReference>
<reference evidence="3 4" key="1">
    <citation type="journal article" date="2008" name="Int. J. Syst. Evol. Microbiol.">
        <title>Description of Roseateles aquatilis sp. nov. and Roseateles terrae sp. nov., in the class Betaproteobacteria, and emended description of the genus Roseateles.</title>
        <authorList>
            <person name="Gomila M."/>
            <person name="Bowien B."/>
            <person name="Falsen E."/>
            <person name="Moore E.R."/>
            <person name="Lalucat J."/>
        </authorList>
    </citation>
    <scope>NUCLEOTIDE SEQUENCE [LARGE SCALE GENOMIC DNA]</scope>
    <source>
        <strain evidence="3 4">CCUG 48205</strain>
    </source>
</reference>
<comment type="caution">
    <text evidence="3">The sequence shown here is derived from an EMBL/GenBank/DDBJ whole genome shotgun (WGS) entry which is preliminary data.</text>
</comment>
<dbReference type="AlphaFoldDB" id="A0A246J0Y8"/>
<dbReference type="SUPFAM" id="SSF143011">
    <property type="entry name" value="RelE-like"/>
    <property type="match status" value="1"/>
</dbReference>
<proteinExistence type="inferred from homology"/>
<gene>
    <name evidence="3" type="ORF">CDN99_20755</name>
</gene>
<name>A0A246J0Y8_9BURK</name>
<organism evidence="3 4">
    <name type="scientific">Roseateles aquatilis</name>
    <dbReference type="NCBI Taxonomy" id="431061"/>
    <lineage>
        <taxon>Bacteria</taxon>
        <taxon>Pseudomonadati</taxon>
        <taxon>Pseudomonadota</taxon>
        <taxon>Betaproteobacteria</taxon>
        <taxon>Burkholderiales</taxon>
        <taxon>Sphaerotilaceae</taxon>
        <taxon>Roseateles</taxon>
    </lineage>
</organism>
<keyword evidence="2" id="KW-1277">Toxin-antitoxin system</keyword>
<dbReference type="Pfam" id="PF05016">
    <property type="entry name" value="ParE_toxin"/>
    <property type="match status" value="1"/>
</dbReference>
<dbReference type="InterPro" id="IPR035093">
    <property type="entry name" value="RelE/ParE_toxin_dom_sf"/>
</dbReference>
<accession>A0A246J0Y8</accession>
<protein>
    <recommendedName>
        <fullName evidence="5">Addiction module toxin RelE</fullName>
    </recommendedName>
</protein>
<evidence type="ECO:0008006" key="5">
    <source>
        <dbReference type="Google" id="ProtNLM"/>
    </source>
</evidence>